<dbReference type="InterPro" id="IPR036457">
    <property type="entry name" value="PPM-type-like_dom_sf"/>
</dbReference>
<evidence type="ECO:0000256" key="1">
    <source>
        <dbReference type="ARBA" id="ARBA00022553"/>
    </source>
</evidence>
<evidence type="ECO:0000313" key="9">
    <source>
        <dbReference type="EMBL" id="MBD2180064.1"/>
    </source>
</evidence>
<evidence type="ECO:0000259" key="8">
    <source>
        <dbReference type="PROSITE" id="PS50110"/>
    </source>
</evidence>
<evidence type="ECO:0000313" key="10">
    <source>
        <dbReference type="Proteomes" id="UP000641646"/>
    </source>
</evidence>
<comment type="caution">
    <text evidence="9">The sequence shown here is derived from an EMBL/GenBank/DDBJ whole genome shotgun (WGS) entry which is preliminary data.</text>
</comment>
<evidence type="ECO:0000256" key="3">
    <source>
        <dbReference type="ARBA" id="ARBA00023015"/>
    </source>
</evidence>
<gene>
    <name evidence="9" type="ORF">H6G03_02860</name>
</gene>
<protein>
    <submittedName>
        <fullName evidence="9">Response regulator</fullName>
    </submittedName>
</protein>
<keyword evidence="10" id="KW-1185">Reference proteome</keyword>
<dbReference type="GO" id="GO:0000156">
    <property type="term" value="F:phosphorelay response regulator activity"/>
    <property type="evidence" value="ECO:0007669"/>
    <property type="project" value="TreeGrafter"/>
</dbReference>
<dbReference type="InterPro" id="IPR011006">
    <property type="entry name" value="CheY-like_superfamily"/>
</dbReference>
<feature type="coiled-coil region" evidence="7">
    <location>
        <begin position="131"/>
        <end position="165"/>
    </location>
</feature>
<keyword evidence="7" id="KW-0175">Coiled coil</keyword>
<reference evidence="9" key="2">
    <citation type="submission" date="2020-08" db="EMBL/GenBank/DDBJ databases">
        <authorList>
            <person name="Chen M."/>
            <person name="Teng W."/>
            <person name="Zhao L."/>
            <person name="Hu C."/>
            <person name="Zhou Y."/>
            <person name="Han B."/>
            <person name="Song L."/>
            <person name="Shu W."/>
        </authorList>
    </citation>
    <scope>NUCLEOTIDE SEQUENCE</scope>
    <source>
        <strain evidence="9">FACHB-1375</strain>
    </source>
</reference>
<evidence type="ECO:0000256" key="5">
    <source>
        <dbReference type="ARBA" id="ARBA00023163"/>
    </source>
</evidence>
<keyword evidence="1 6" id="KW-0597">Phosphoprotein</keyword>
<dbReference type="InterPro" id="IPR001789">
    <property type="entry name" value="Sig_transdc_resp-reg_receiver"/>
</dbReference>
<keyword evidence="4" id="KW-0238">DNA-binding</keyword>
<dbReference type="Gene3D" id="3.40.50.2300">
    <property type="match status" value="1"/>
</dbReference>
<dbReference type="Pfam" id="PF00072">
    <property type="entry name" value="Response_reg"/>
    <property type="match status" value="1"/>
</dbReference>
<dbReference type="PANTHER" id="PTHR48111:SF1">
    <property type="entry name" value="TWO-COMPONENT RESPONSE REGULATOR ORR33"/>
    <property type="match status" value="1"/>
</dbReference>
<evidence type="ECO:0000256" key="4">
    <source>
        <dbReference type="ARBA" id="ARBA00023125"/>
    </source>
</evidence>
<evidence type="ECO:0000256" key="2">
    <source>
        <dbReference type="ARBA" id="ARBA00023012"/>
    </source>
</evidence>
<dbReference type="AlphaFoldDB" id="A0A926VA25"/>
<dbReference type="RefSeq" id="WP_190461878.1">
    <property type="nucleotide sequence ID" value="NZ_JACJPW010000004.1"/>
</dbReference>
<feature type="modified residue" description="4-aspartylphosphate" evidence="6">
    <location>
        <position position="52"/>
    </location>
</feature>
<dbReference type="GO" id="GO:0032993">
    <property type="term" value="C:protein-DNA complex"/>
    <property type="evidence" value="ECO:0007669"/>
    <property type="project" value="TreeGrafter"/>
</dbReference>
<name>A0A926VA25_9CYAN</name>
<dbReference type="GO" id="GO:0000976">
    <property type="term" value="F:transcription cis-regulatory region binding"/>
    <property type="evidence" value="ECO:0007669"/>
    <property type="project" value="TreeGrafter"/>
</dbReference>
<dbReference type="EMBL" id="JACJPW010000004">
    <property type="protein sequence ID" value="MBD2180064.1"/>
    <property type="molecule type" value="Genomic_DNA"/>
</dbReference>
<dbReference type="InterPro" id="IPR039420">
    <property type="entry name" value="WalR-like"/>
</dbReference>
<organism evidence="9 10">
    <name type="scientific">Aerosakkonema funiforme FACHB-1375</name>
    <dbReference type="NCBI Taxonomy" id="2949571"/>
    <lineage>
        <taxon>Bacteria</taxon>
        <taxon>Bacillati</taxon>
        <taxon>Cyanobacteriota</taxon>
        <taxon>Cyanophyceae</taxon>
        <taxon>Oscillatoriophycideae</taxon>
        <taxon>Aerosakkonematales</taxon>
        <taxon>Aerosakkonemataceae</taxon>
        <taxon>Aerosakkonema</taxon>
    </lineage>
</organism>
<keyword evidence="5" id="KW-0804">Transcription</keyword>
<keyword evidence="3" id="KW-0805">Transcription regulation</keyword>
<reference evidence="9" key="1">
    <citation type="journal article" date="2015" name="ISME J.">
        <title>Draft Genome Sequence of Streptomyces incarnatus NRRL8089, which Produces the Nucleoside Antibiotic Sinefungin.</title>
        <authorList>
            <person name="Oshima K."/>
            <person name="Hattori M."/>
            <person name="Shimizu H."/>
            <person name="Fukuda K."/>
            <person name="Nemoto M."/>
            <person name="Inagaki K."/>
            <person name="Tamura T."/>
        </authorList>
    </citation>
    <scope>NUCLEOTIDE SEQUENCE</scope>
    <source>
        <strain evidence="9">FACHB-1375</strain>
    </source>
</reference>
<keyword evidence="2" id="KW-0902">Two-component regulatory system</keyword>
<evidence type="ECO:0000256" key="6">
    <source>
        <dbReference type="PROSITE-ProRule" id="PRU00169"/>
    </source>
</evidence>
<dbReference type="GO" id="GO:0005829">
    <property type="term" value="C:cytosol"/>
    <property type="evidence" value="ECO:0007669"/>
    <property type="project" value="TreeGrafter"/>
</dbReference>
<dbReference type="GO" id="GO:0006355">
    <property type="term" value="P:regulation of DNA-templated transcription"/>
    <property type="evidence" value="ECO:0007669"/>
    <property type="project" value="TreeGrafter"/>
</dbReference>
<dbReference type="SMART" id="SM00448">
    <property type="entry name" value="REC"/>
    <property type="match status" value="1"/>
</dbReference>
<evidence type="ECO:0000256" key="7">
    <source>
        <dbReference type="SAM" id="Coils"/>
    </source>
</evidence>
<proteinExistence type="predicted"/>
<feature type="domain" description="Response regulatory" evidence="8">
    <location>
        <begin position="3"/>
        <end position="125"/>
    </location>
</feature>
<dbReference type="Gene3D" id="3.60.40.10">
    <property type="entry name" value="PPM-type phosphatase domain"/>
    <property type="match status" value="1"/>
</dbReference>
<dbReference type="PANTHER" id="PTHR48111">
    <property type="entry name" value="REGULATOR OF RPOS"/>
    <property type="match status" value="1"/>
</dbReference>
<dbReference type="PROSITE" id="PS50110">
    <property type="entry name" value="RESPONSE_REGULATORY"/>
    <property type="match status" value="1"/>
</dbReference>
<dbReference type="Proteomes" id="UP000641646">
    <property type="component" value="Unassembled WGS sequence"/>
</dbReference>
<accession>A0A926VA25</accession>
<sequence length="252" mass="28154">MFKILIVDDDHTLRLLLKRTLQNQGYDVILASNGEEGIAQAQLHRPALIICDWMMSEMDGLEVCRRIKADPELSTTFFILLTAKGKGIEKEAVEERVEGLDAGADEFVSKPVEMEEVKARVRAGLRLYELNQKLQTVNQDFQIQKQALEKANHKLQAELDEAAAYVRSLLPVPLKGTVSTEAVFLPSARLGGDCFDFYWLYDGILGIYLLDISGHGVGAALLSVAVLNFLRSQPISEVNFLHPNLRLKKSDD</sequence>
<dbReference type="SUPFAM" id="SSF52172">
    <property type="entry name" value="CheY-like"/>
    <property type="match status" value="1"/>
</dbReference>